<evidence type="ECO:0000313" key="2">
    <source>
        <dbReference type="EMBL" id="KAK4009302.1"/>
    </source>
</evidence>
<accession>A0ABQ9Z8T4</accession>
<gene>
    <name evidence="2" type="ORF">OUZ56_018418</name>
</gene>
<reference evidence="2 3" key="1">
    <citation type="journal article" date="2023" name="Nucleic Acids Res.">
        <title>The hologenome of Daphnia magna reveals possible DNA methylation and microbiome-mediated evolution of the host genome.</title>
        <authorList>
            <person name="Chaturvedi A."/>
            <person name="Li X."/>
            <person name="Dhandapani V."/>
            <person name="Marshall H."/>
            <person name="Kissane S."/>
            <person name="Cuenca-Cambronero M."/>
            <person name="Asole G."/>
            <person name="Calvet F."/>
            <person name="Ruiz-Romero M."/>
            <person name="Marangio P."/>
            <person name="Guigo R."/>
            <person name="Rago D."/>
            <person name="Mirbahai L."/>
            <person name="Eastwood N."/>
            <person name="Colbourne J.K."/>
            <person name="Zhou J."/>
            <person name="Mallon E."/>
            <person name="Orsini L."/>
        </authorList>
    </citation>
    <scope>NUCLEOTIDE SEQUENCE [LARGE SCALE GENOMIC DNA]</scope>
    <source>
        <strain evidence="2">LRV0_1</strain>
    </source>
</reference>
<keyword evidence="3" id="KW-1185">Reference proteome</keyword>
<comment type="caution">
    <text evidence="2">The sequence shown here is derived from an EMBL/GenBank/DDBJ whole genome shotgun (WGS) entry which is preliminary data.</text>
</comment>
<evidence type="ECO:0000313" key="3">
    <source>
        <dbReference type="Proteomes" id="UP001234178"/>
    </source>
</evidence>
<proteinExistence type="predicted"/>
<dbReference type="EMBL" id="JAOYFB010000003">
    <property type="protein sequence ID" value="KAK4009302.1"/>
    <property type="molecule type" value="Genomic_DNA"/>
</dbReference>
<protein>
    <submittedName>
        <fullName evidence="2">Uncharacterized protein</fullName>
    </submittedName>
</protein>
<name>A0ABQ9Z8T4_9CRUS</name>
<organism evidence="2 3">
    <name type="scientific">Daphnia magna</name>
    <dbReference type="NCBI Taxonomy" id="35525"/>
    <lineage>
        <taxon>Eukaryota</taxon>
        <taxon>Metazoa</taxon>
        <taxon>Ecdysozoa</taxon>
        <taxon>Arthropoda</taxon>
        <taxon>Crustacea</taxon>
        <taxon>Branchiopoda</taxon>
        <taxon>Diplostraca</taxon>
        <taxon>Cladocera</taxon>
        <taxon>Anomopoda</taxon>
        <taxon>Daphniidae</taxon>
        <taxon>Daphnia</taxon>
    </lineage>
</organism>
<dbReference type="Proteomes" id="UP001234178">
    <property type="component" value="Unassembled WGS sequence"/>
</dbReference>
<feature type="compositionally biased region" description="Acidic residues" evidence="1">
    <location>
        <begin position="43"/>
        <end position="55"/>
    </location>
</feature>
<sequence>MRIVAKFKMYWCPDGSEYENVEDEEEHTLAAEEAHGTQQDPPNEIDLENNEEIEMDAANFKQQHQAPLSVS</sequence>
<feature type="region of interest" description="Disordered" evidence="1">
    <location>
        <begin position="19"/>
        <end position="71"/>
    </location>
</feature>
<evidence type="ECO:0000256" key="1">
    <source>
        <dbReference type="SAM" id="MobiDB-lite"/>
    </source>
</evidence>
<feature type="compositionally biased region" description="Polar residues" evidence="1">
    <location>
        <begin position="60"/>
        <end position="71"/>
    </location>
</feature>